<sequence>MQSPVRTLINSWKMSVTCTLALTGVSSTSQELRYAPLPEIAAVCNMRVTPRETGHHQYTRMPLVALVDSAEESQFPIVWAIHLDCGLACGWHHHSNDPPGGHSGIDPFALVLT</sequence>
<evidence type="ECO:0000313" key="2">
    <source>
        <dbReference type="Proteomes" id="UP001165205"/>
    </source>
</evidence>
<evidence type="ECO:0000313" key="1">
    <source>
        <dbReference type="EMBL" id="GMG28105.1"/>
    </source>
</evidence>
<dbReference type="AlphaFoldDB" id="A0AAN4YGJ4"/>
<protein>
    <submittedName>
        <fullName evidence="1">Unnamed protein product</fullName>
    </submittedName>
</protein>
<name>A0AAN4YGJ4_ASPOZ</name>
<dbReference type="EMBL" id="BSYA01000041">
    <property type="protein sequence ID" value="GMG28105.1"/>
    <property type="molecule type" value="Genomic_DNA"/>
</dbReference>
<accession>A0AAN4YGJ4</accession>
<gene>
    <name evidence="1" type="ORF">Aory04_000459400</name>
</gene>
<comment type="caution">
    <text evidence="1">The sequence shown here is derived from an EMBL/GenBank/DDBJ whole genome shotgun (WGS) entry which is preliminary data.</text>
</comment>
<dbReference type="Proteomes" id="UP001165205">
    <property type="component" value="Unassembled WGS sequence"/>
</dbReference>
<organism evidence="1 2">
    <name type="scientific">Aspergillus oryzae</name>
    <name type="common">Yellow koji mold</name>
    <dbReference type="NCBI Taxonomy" id="5062"/>
    <lineage>
        <taxon>Eukaryota</taxon>
        <taxon>Fungi</taxon>
        <taxon>Dikarya</taxon>
        <taxon>Ascomycota</taxon>
        <taxon>Pezizomycotina</taxon>
        <taxon>Eurotiomycetes</taxon>
        <taxon>Eurotiomycetidae</taxon>
        <taxon>Eurotiales</taxon>
        <taxon>Aspergillaceae</taxon>
        <taxon>Aspergillus</taxon>
        <taxon>Aspergillus subgen. Circumdati</taxon>
    </lineage>
</organism>
<reference evidence="1" key="1">
    <citation type="submission" date="2023-04" db="EMBL/GenBank/DDBJ databases">
        <title>Aspergillus oryzae NBRC 4228.</title>
        <authorList>
            <person name="Ichikawa N."/>
            <person name="Sato H."/>
            <person name="Tonouchi N."/>
        </authorList>
    </citation>
    <scope>NUCLEOTIDE SEQUENCE</scope>
    <source>
        <strain evidence="1">NBRC 4228</strain>
    </source>
</reference>
<proteinExistence type="predicted"/>